<dbReference type="Proteomes" id="UP001172101">
    <property type="component" value="Unassembled WGS sequence"/>
</dbReference>
<comment type="caution">
    <text evidence="2">The sequence shown here is derived from an EMBL/GenBank/DDBJ whole genome shotgun (WGS) entry which is preliminary data.</text>
</comment>
<evidence type="ECO:0000313" key="3">
    <source>
        <dbReference type="Proteomes" id="UP001172101"/>
    </source>
</evidence>
<evidence type="ECO:0000313" key="2">
    <source>
        <dbReference type="EMBL" id="KAK0703573.1"/>
    </source>
</evidence>
<proteinExistence type="predicted"/>
<dbReference type="AlphaFoldDB" id="A0AA39ZTW6"/>
<feature type="region of interest" description="Disordered" evidence="1">
    <location>
        <begin position="1"/>
        <end position="41"/>
    </location>
</feature>
<keyword evidence="3" id="KW-1185">Reference proteome</keyword>
<dbReference type="RefSeq" id="XP_060290432.1">
    <property type="nucleotide sequence ID" value="XM_060435391.1"/>
</dbReference>
<organism evidence="2 3">
    <name type="scientific">Lasiosphaeria miniovina</name>
    <dbReference type="NCBI Taxonomy" id="1954250"/>
    <lineage>
        <taxon>Eukaryota</taxon>
        <taxon>Fungi</taxon>
        <taxon>Dikarya</taxon>
        <taxon>Ascomycota</taxon>
        <taxon>Pezizomycotina</taxon>
        <taxon>Sordariomycetes</taxon>
        <taxon>Sordariomycetidae</taxon>
        <taxon>Sordariales</taxon>
        <taxon>Lasiosphaeriaceae</taxon>
        <taxon>Lasiosphaeria</taxon>
    </lineage>
</organism>
<dbReference type="EMBL" id="JAUIRO010000008">
    <property type="protein sequence ID" value="KAK0703573.1"/>
    <property type="molecule type" value="Genomic_DNA"/>
</dbReference>
<name>A0AA39ZTW6_9PEZI</name>
<reference evidence="2" key="1">
    <citation type="submission" date="2023-06" db="EMBL/GenBank/DDBJ databases">
        <title>Genome-scale phylogeny and comparative genomics of the fungal order Sordariales.</title>
        <authorList>
            <consortium name="Lawrence Berkeley National Laboratory"/>
            <person name="Hensen N."/>
            <person name="Bonometti L."/>
            <person name="Westerberg I."/>
            <person name="Brannstrom I.O."/>
            <person name="Guillou S."/>
            <person name="Cros-Aarteil S."/>
            <person name="Calhoun S."/>
            <person name="Haridas S."/>
            <person name="Kuo A."/>
            <person name="Mondo S."/>
            <person name="Pangilinan J."/>
            <person name="Riley R."/>
            <person name="LaButti K."/>
            <person name="Andreopoulos B."/>
            <person name="Lipzen A."/>
            <person name="Chen C."/>
            <person name="Yanf M."/>
            <person name="Daum C."/>
            <person name="Ng V."/>
            <person name="Clum A."/>
            <person name="Steindorff A."/>
            <person name="Ohm R."/>
            <person name="Martin F."/>
            <person name="Silar P."/>
            <person name="Natvig D."/>
            <person name="Lalanne C."/>
            <person name="Gautier V."/>
            <person name="Ament-velasquez S.L."/>
            <person name="Kruys A."/>
            <person name="Hutchinson M.I."/>
            <person name="Powell A.J."/>
            <person name="Barry K."/>
            <person name="Miller A.N."/>
            <person name="Grigoriev I.V."/>
            <person name="Debuchy R."/>
            <person name="Gladieux P."/>
            <person name="Thoren M.H."/>
            <person name="Johannesson H."/>
        </authorList>
    </citation>
    <scope>NUCLEOTIDE SEQUENCE</scope>
    <source>
        <strain evidence="2">SMH2392-1A</strain>
    </source>
</reference>
<accession>A0AA39ZTW6</accession>
<protein>
    <submittedName>
        <fullName evidence="2">Uncharacterized protein</fullName>
    </submittedName>
</protein>
<gene>
    <name evidence="2" type="ORF">B0T26DRAFT_505980</name>
</gene>
<sequence>MGSTRDADGFAVSPTLSSTGSLSSQADTDDDRIRSSSSTANLRNIRYRQNNLRFNHIYVLDATSPLPDVISGHIDLVRGQQDSPGLSSDELNQAMHEVDVLARGCDEDQVTNFP</sequence>
<feature type="compositionally biased region" description="Low complexity" evidence="1">
    <location>
        <begin position="13"/>
        <end position="24"/>
    </location>
</feature>
<evidence type="ECO:0000256" key="1">
    <source>
        <dbReference type="SAM" id="MobiDB-lite"/>
    </source>
</evidence>
<dbReference type="GeneID" id="85318661"/>